<keyword evidence="4" id="KW-1185">Reference proteome</keyword>
<evidence type="ECO:0000313" key="3">
    <source>
        <dbReference type="EMBL" id="TGG94256.1"/>
    </source>
</evidence>
<dbReference type="InterPro" id="IPR038404">
    <property type="entry name" value="TRAP_DctP_sf"/>
</dbReference>
<dbReference type="InterPro" id="IPR018389">
    <property type="entry name" value="DctP_fam"/>
</dbReference>
<dbReference type="PANTHER" id="PTHR33376">
    <property type="match status" value="1"/>
</dbReference>
<accession>A0A4Z0WGA4</accession>
<sequence length="325" mass="36273">MKNRILTALAAGLATATLAVSAQAQQQLRVVSFIPQAIPLATGFQAFIDGINDEFAGEVQLNWIGGPEVINPFDLADAVRNGAIDVALISPSYYSGTVPASTTNNLSMKTYEEIRGTGYYERLDELHADRGLKFWGEIPASEIGFNIWLGDEITSLDDIRGKRIRVFPTAQPFLEAMGANTTIMPIGEIFTAMERGVIDGFVQGNQGWAPQYGDVVSHYVSPQFYRAGFNVLVNQDAWNRMSEDLRERLQTYLRDDLAYQLEAESWDQYLALGEQEIEEAGYVELRLEGDDAEDYLNQSLETAWDLMREDLGEDLANELMDMLVD</sequence>
<dbReference type="OrthoDB" id="6073716at2"/>
<dbReference type="GO" id="GO:0055085">
    <property type="term" value="P:transmembrane transport"/>
    <property type="evidence" value="ECO:0007669"/>
    <property type="project" value="InterPro"/>
</dbReference>
<organism evidence="3 4">
    <name type="scientific">Natronospirillum operosum</name>
    <dbReference type="NCBI Taxonomy" id="2759953"/>
    <lineage>
        <taxon>Bacteria</taxon>
        <taxon>Pseudomonadati</taxon>
        <taxon>Pseudomonadota</taxon>
        <taxon>Gammaproteobacteria</taxon>
        <taxon>Oceanospirillales</taxon>
        <taxon>Natronospirillaceae</taxon>
        <taxon>Natronospirillum</taxon>
    </lineage>
</organism>
<protein>
    <recommendedName>
        <fullName evidence="5">C4-dicarboxylate ABC transporter substrate-binding protein</fullName>
    </recommendedName>
</protein>
<dbReference type="Proteomes" id="UP000297475">
    <property type="component" value="Unassembled WGS sequence"/>
</dbReference>
<evidence type="ECO:0000256" key="1">
    <source>
        <dbReference type="ARBA" id="ARBA00022729"/>
    </source>
</evidence>
<feature type="signal peptide" evidence="2">
    <location>
        <begin position="1"/>
        <end position="24"/>
    </location>
</feature>
<dbReference type="Gene3D" id="3.40.190.170">
    <property type="entry name" value="Bacterial extracellular solute-binding protein, family 7"/>
    <property type="match status" value="1"/>
</dbReference>
<evidence type="ECO:0008006" key="5">
    <source>
        <dbReference type="Google" id="ProtNLM"/>
    </source>
</evidence>
<reference evidence="3 4" key="1">
    <citation type="submission" date="2019-04" db="EMBL/GenBank/DDBJ databases">
        <title>Natronospirillum operosus gen. nov., sp. nov., a haloalkaliphilic satellite isolated from decaying biomass of laboratory culture of cyanobacterium Geitlerinema sp. and proposal of Natronospirillaceae fam. nov. and Saccharospirillaceae fam. nov.</title>
        <authorList>
            <person name="Kevbrin V."/>
            <person name="Boltyanskaya Y."/>
            <person name="Koziaeva V."/>
            <person name="Grouzdev D.S."/>
            <person name="Park M."/>
            <person name="Cho J."/>
        </authorList>
    </citation>
    <scope>NUCLEOTIDE SEQUENCE [LARGE SCALE GENOMIC DNA]</scope>
    <source>
        <strain evidence="3 4">G-116</strain>
    </source>
</reference>
<proteinExistence type="predicted"/>
<dbReference type="RefSeq" id="WP_135482823.1">
    <property type="nucleotide sequence ID" value="NZ_SRMF01000002.1"/>
</dbReference>
<gene>
    <name evidence="3" type="ORF">E4656_08815</name>
</gene>
<dbReference type="EMBL" id="SRMF01000002">
    <property type="protein sequence ID" value="TGG94256.1"/>
    <property type="molecule type" value="Genomic_DNA"/>
</dbReference>
<evidence type="ECO:0000313" key="4">
    <source>
        <dbReference type="Proteomes" id="UP000297475"/>
    </source>
</evidence>
<comment type="caution">
    <text evidence="3">The sequence shown here is derived from an EMBL/GenBank/DDBJ whole genome shotgun (WGS) entry which is preliminary data.</text>
</comment>
<dbReference type="Pfam" id="PF03480">
    <property type="entry name" value="DctP"/>
    <property type="match status" value="1"/>
</dbReference>
<evidence type="ECO:0000256" key="2">
    <source>
        <dbReference type="SAM" id="SignalP"/>
    </source>
</evidence>
<dbReference type="NCBIfam" id="NF037995">
    <property type="entry name" value="TRAP_S1"/>
    <property type="match status" value="1"/>
</dbReference>
<dbReference type="PANTHER" id="PTHR33376:SF5">
    <property type="entry name" value="EXTRACYTOPLASMIC SOLUTE RECEPTOR PROTEIN"/>
    <property type="match status" value="1"/>
</dbReference>
<dbReference type="AlphaFoldDB" id="A0A4Z0WGA4"/>
<name>A0A4Z0WGA4_9GAMM</name>
<keyword evidence="1 2" id="KW-0732">Signal</keyword>
<feature type="chain" id="PRO_5021308329" description="C4-dicarboxylate ABC transporter substrate-binding protein" evidence="2">
    <location>
        <begin position="25"/>
        <end position="325"/>
    </location>
</feature>